<dbReference type="Proteomes" id="UP000007886">
    <property type="component" value="Chromosome"/>
</dbReference>
<accession>A0AAI8QFX7</accession>
<sequence length="70" mass="7884">MLSRAPDAAQHEVMRCTAGAHECGTEEWRSAEEALHRVRDTKQAQSYFFASPRLLITLRSDSVTSTTNFL</sequence>
<protein>
    <submittedName>
        <fullName evidence="1">Uncharacterized protein</fullName>
    </submittedName>
</protein>
<keyword evidence="2" id="KW-1185">Reference proteome</keyword>
<dbReference type="AlphaFoldDB" id="A0AAI8QFX7"/>
<name>A0AAI8QFX7_9BRAD</name>
<dbReference type="EMBL" id="AP012279">
    <property type="protein sequence ID" value="BAL80036.1"/>
    <property type="molecule type" value="Genomic_DNA"/>
</dbReference>
<gene>
    <name evidence="1" type="ORF">S23_68600</name>
</gene>
<proteinExistence type="predicted"/>
<evidence type="ECO:0000313" key="1">
    <source>
        <dbReference type="EMBL" id="BAL80036.1"/>
    </source>
</evidence>
<dbReference type="KEGG" id="brs:S23_68600"/>
<organism evidence="1 2">
    <name type="scientific">Bradyrhizobium cosmicum</name>
    <dbReference type="NCBI Taxonomy" id="1404864"/>
    <lineage>
        <taxon>Bacteria</taxon>
        <taxon>Pseudomonadati</taxon>
        <taxon>Pseudomonadota</taxon>
        <taxon>Alphaproteobacteria</taxon>
        <taxon>Hyphomicrobiales</taxon>
        <taxon>Nitrobacteraceae</taxon>
        <taxon>Bradyrhizobium</taxon>
    </lineage>
</organism>
<evidence type="ECO:0000313" key="2">
    <source>
        <dbReference type="Proteomes" id="UP000007886"/>
    </source>
</evidence>
<reference evidence="1 2" key="1">
    <citation type="journal article" date="2012" name="Microbes Environ.">
        <title>Complete genome sequence of Bradyrhizobium sp. S23321: insights into symbiosis evolution in soil oligotrophs.</title>
        <authorList>
            <person name="Okubo T."/>
            <person name="Tsukui T."/>
            <person name="Maita H."/>
            <person name="Okamoto S."/>
            <person name="Oshima K."/>
            <person name="Fujisawa T."/>
            <person name="Saito A."/>
            <person name="Futamata H."/>
            <person name="Hattori R."/>
            <person name="Shimomura Y."/>
            <person name="Haruta S."/>
            <person name="Morimoto S."/>
            <person name="Wang Y."/>
            <person name="Sakai Y."/>
            <person name="Hattori M."/>
            <person name="Aizawa S."/>
            <person name="Nagashima K.V.P."/>
            <person name="Masuda S."/>
            <person name="Hattori T."/>
            <person name="Yamashita A."/>
            <person name="Bao Z."/>
            <person name="Hayatsu M."/>
            <person name="Kajiya-Kanegae H."/>
            <person name="Yoshinaga I."/>
            <person name="Sakamoto K."/>
            <person name="Toyota K."/>
            <person name="Nakao M."/>
            <person name="Kohara M."/>
            <person name="Anda M."/>
            <person name="Niwa R."/>
            <person name="Jung-Hwan P."/>
            <person name="Sameshima-Saito R."/>
            <person name="Tokuda S."/>
            <person name="Yamamoto S."/>
            <person name="Yamamoto S."/>
            <person name="Yokoyama T."/>
            <person name="Akutsu T."/>
            <person name="Nakamura Y."/>
            <person name="Nakahira-Yanaka Y."/>
            <person name="Takada Hoshino Y."/>
            <person name="Hirakawa H."/>
            <person name="Mitsui H."/>
            <person name="Terasawa K."/>
            <person name="Itakura M."/>
            <person name="Sato S."/>
            <person name="Ikeda-Ohtsubo W."/>
            <person name="Sakakura N."/>
            <person name="Kaminuma E."/>
            <person name="Minamisawa K."/>
        </authorList>
    </citation>
    <scope>NUCLEOTIDE SEQUENCE [LARGE SCALE GENOMIC DNA]</scope>
    <source>
        <strain evidence="1 2">S23321</strain>
    </source>
</reference>